<reference evidence="2 3" key="1">
    <citation type="submission" date="2020-06" db="EMBL/GenBank/DDBJ databases">
        <authorList>
            <person name="Scott K."/>
        </authorList>
    </citation>
    <scope>NUCLEOTIDE SEQUENCE [LARGE SCALE GENOMIC DNA]</scope>
    <source>
        <strain evidence="2 3">HH1</strain>
    </source>
</reference>
<evidence type="ECO:0008006" key="4">
    <source>
        <dbReference type="Google" id="ProtNLM"/>
    </source>
</evidence>
<feature type="chain" id="PRO_5047013990" description="CopL family metal-binding regulatory protein" evidence="1">
    <location>
        <begin position="24"/>
        <end position="138"/>
    </location>
</feature>
<dbReference type="EMBL" id="JACBGI020000006">
    <property type="protein sequence ID" value="MBF6057705.1"/>
    <property type="molecule type" value="Genomic_DNA"/>
</dbReference>
<evidence type="ECO:0000256" key="1">
    <source>
        <dbReference type="SAM" id="SignalP"/>
    </source>
</evidence>
<dbReference type="RefSeq" id="WP_185977854.1">
    <property type="nucleotide sequence ID" value="NZ_JACBGI020000006.1"/>
</dbReference>
<proteinExistence type="predicted"/>
<evidence type="ECO:0000313" key="3">
    <source>
        <dbReference type="Proteomes" id="UP001193680"/>
    </source>
</evidence>
<comment type="caution">
    <text evidence="2">The sequence shown here is derived from an EMBL/GenBank/DDBJ whole genome shotgun (WGS) entry which is preliminary data.</text>
</comment>
<keyword evidence="3" id="KW-1185">Reference proteome</keyword>
<organism evidence="2 3">
    <name type="scientific">Thiomicrorhabdus heinhorstiae</name>
    <dbReference type="NCBI Taxonomy" id="2748010"/>
    <lineage>
        <taxon>Bacteria</taxon>
        <taxon>Pseudomonadati</taxon>
        <taxon>Pseudomonadota</taxon>
        <taxon>Gammaproteobacteria</taxon>
        <taxon>Thiotrichales</taxon>
        <taxon>Piscirickettsiaceae</taxon>
        <taxon>Thiomicrorhabdus</taxon>
    </lineage>
</organism>
<gene>
    <name evidence="2" type="ORF">H8792_005065</name>
</gene>
<name>A0ABS0BV43_9GAMM</name>
<accession>A0ABS0BV43</accession>
<keyword evidence="1" id="KW-0732">Signal</keyword>
<sequence>MKFLRVFFLALLSFSVLLRPVLAEEFNLPVSHGTSQLETVKTGNAPAVPHMDCCEHMQSMQSEQTMPCHHHVHLPNQPCPECGDHCDCHGDLHFSFSATTVGTSILQTALVEQDGTLSETSPTAAGIQTLLERPPRLI</sequence>
<feature type="signal peptide" evidence="1">
    <location>
        <begin position="1"/>
        <end position="23"/>
    </location>
</feature>
<protein>
    <recommendedName>
        <fullName evidence="4">CopL family metal-binding regulatory protein</fullName>
    </recommendedName>
</protein>
<reference evidence="2 3" key="2">
    <citation type="submission" date="2020-11" db="EMBL/GenBank/DDBJ databases">
        <title>Sulfur oxidizing isolate from Hospital Hole Sinkhole.</title>
        <authorList>
            <person name="Scott K.M."/>
        </authorList>
    </citation>
    <scope>NUCLEOTIDE SEQUENCE [LARGE SCALE GENOMIC DNA]</scope>
    <source>
        <strain evidence="2 3">HH1</strain>
    </source>
</reference>
<dbReference type="Proteomes" id="UP001193680">
    <property type="component" value="Unassembled WGS sequence"/>
</dbReference>
<evidence type="ECO:0000313" key="2">
    <source>
        <dbReference type="EMBL" id="MBF6057705.1"/>
    </source>
</evidence>